<gene>
    <name evidence="7" type="ORF">HIM_06831</name>
</gene>
<dbReference type="InterPro" id="IPR018392">
    <property type="entry name" value="LysM"/>
</dbReference>
<feature type="domain" description="LysM" evidence="6">
    <location>
        <begin position="148"/>
        <end position="194"/>
    </location>
</feature>
<dbReference type="PANTHER" id="PTHR34997">
    <property type="entry name" value="AM15"/>
    <property type="match status" value="1"/>
</dbReference>
<reference evidence="7 8" key="1">
    <citation type="journal article" date="2014" name="Genome Biol. Evol.">
        <title>Comparative genomics and transcriptomics analyses reveal divergent lifestyle features of nematode endoparasitic fungus Hirsutella minnesotensis.</title>
        <authorList>
            <person name="Lai Y."/>
            <person name="Liu K."/>
            <person name="Zhang X."/>
            <person name="Zhang X."/>
            <person name="Li K."/>
            <person name="Wang N."/>
            <person name="Shu C."/>
            <person name="Wu Y."/>
            <person name="Wang C."/>
            <person name="Bushley K.E."/>
            <person name="Xiang M."/>
            <person name="Liu X."/>
        </authorList>
    </citation>
    <scope>NUCLEOTIDE SEQUENCE [LARGE SCALE GENOMIC DNA]</scope>
    <source>
        <strain evidence="7 8">3608</strain>
    </source>
</reference>
<dbReference type="GO" id="GO:0008061">
    <property type="term" value="F:chitin binding"/>
    <property type="evidence" value="ECO:0007669"/>
    <property type="project" value="UniProtKB-KW"/>
</dbReference>
<evidence type="ECO:0000259" key="6">
    <source>
        <dbReference type="PROSITE" id="PS51782"/>
    </source>
</evidence>
<dbReference type="Gene3D" id="3.10.350.10">
    <property type="entry name" value="LysM domain"/>
    <property type="match status" value="2"/>
</dbReference>
<evidence type="ECO:0000313" key="8">
    <source>
        <dbReference type="Proteomes" id="UP000054481"/>
    </source>
</evidence>
<accession>A0A0F7ZTU3</accession>
<dbReference type="PANTHER" id="PTHR34997:SF2">
    <property type="entry name" value="LYSM DOMAIN-CONTAINING PROTEIN-RELATED"/>
    <property type="match status" value="1"/>
</dbReference>
<dbReference type="InterPro" id="IPR052210">
    <property type="entry name" value="LysM1-like"/>
</dbReference>
<feature type="signal peptide" evidence="5">
    <location>
        <begin position="1"/>
        <end position="19"/>
    </location>
</feature>
<keyword evidence="2 5" id="KW-0732">Signal</keyword>
<dbReference type="CDD" id="cd00118">
    <property type="entry name" value="LysM"/>
    <property type="match status" value="2"/>
</dbReference>
<feature type="chain" id="PRO_5002526105" description="LysM domain-containing protein" evidence="5">
    <location>
        <begin position="20"/>
        <end position="198"/>
    </location>
</feature>
<evidence type="ECO:0000256" key="1">
    <source>
        <dbReference type="ARBA" id="ARBA00022669"/>
    </source>
</evidence>
<evidence type="ECO:0000256" key="5">
    <source>
        <dbReference type="SAM" id="SignalP"/>
    </source>
</evidence>
<evidence type="ECO:0000256" key="3">
    <source>
        <dbReference type="ARBA" id="ARBA00023026"/>
    </source>
</evidence>
<keyword evidence="8" id="KW-1185">Reference proteome</keyword>
<proteinExistence type="inferred from homology"/>
<sequence length="198" mass="21286">MISLGRILLALGAAEVAFAGIAGTRTVYRRDDKDFTPRQPGIVAECTKFYMVQPGDTCYKVALEQNISPVDFANWNTKVGPNCEYLLAGYYACVSVTQPTPVQPTPVDPTPIGPTPIGPTPIGPTPIQPTPVQTPQPIQNGMVSNCNKFYLVKPGQACYDVAAQTGVSVNDLIRWNPAVGKDCTNMWAYYNVCVGVAS</sequence>
<keyword evidence="3" id="KW-0843">Virulence</keyword>
<feature type="domain" description="LysM" evidence="6">
    <location>
        <begin position="48"/>
        <end position="94"/>
    </location>
</feature>
<evidence type="ECO:0000256" key="4">
    <source>
        <dbReference type="ARBA" id="ARBA00044955"/>
    </source>
</evidence>
<dbReference type="InterPro" id="IPR036779">
    <property type="entry name" value="LysM_dom_sf"/>
</dbReference>
<dbReference type="SUPFAM" id="SSF54106">
    <property type="entry name" value="LysM domain"/>
    <property type="match status" value="2"/>
</dbReference>
<evidence type="ECO:0000256" key="2">
    <source>
        <dbReference type="ARBA" id="ARBA00022729"/>
    </source>
</evidence>
<dbReference type="AlphaFoldDB" id="A0A0F7ZTU3"/>
<dbReference type="SMART" id="SM00257">
    <property type="entry name" value="LysM"/>
    <property type="match status" value="2"/>
</dbReference>
<dbReference type="EMBL" id="KQ030532">
    <property type="protein sequence ID" value="KJZ73713.1"/>
    <property type="molecule type" value="Genomic_DNA"/>
</dbReference>
<keyword evidence="1" id="KW-0147">Chitin-binding</keyword>
<dbReference type="Proteomes" id="UP000054481">
    <property type="component" value="Unassembled WGS sequence"/>
</dbReference>
<dbReference type="PROSITE" id="PS51782">
    <property type="entry name" value="LYSM"/>
    <property type="match status" value="2"/>
</dbReference>
<evidence type="ECO:0000313" key="7">
    <source>
        <dbReference type="EMBL" id="KJZ73713.1"/>
    </source>
</evidence>
<dbReference type="OrthoDB" id="2281372at2759"/>
<dbReference type="Pfam" id="PF01476">
    <property type="entry name" value="LysM"/>
    <property type="match status" value="2"/>
</dbReference>
<organism evidence="7 8">
    <name type="scientific">Hirsutella minnesotensis 3608</name>
    <dbReference type="NCBI Taxonomy" id="1043627"/>
    <lineage>
        <taxon>Eukaryota</taxon>
        <taxon>Fungi</taxon>
        <taxon>Dikarya</taxon>
        <taxon>Ascomycota</taxon>
        <taxon>Pezizomycotina</taxon>
        <taxon>Sordariomycetes</taxon>
        <taxon>Hypocreomycetidae</taxon>
        <taxon>Hypocreales</taxon>
        <taxon>Ophiocordycipitaceae</taxon>
        <taxon>Hirsutella</taxon>
    </lineage>
</organism>
<name>A0A0F7ZTU3_9HYPO</name>
<protein>
    <recommendedName>
        <fullName evidence="6">LysM domain-containing protein</fullName>
    </recommendedName>
</protein>
<comment type="similarity">
    <text evidence="4">Belongs to the secreted LysM effector family.</text>
</comment>